<feature type="region of interest" description="Disordered" evidence="1">
    <location>
        <begin position="1"/>
        <end position="20"/>
    </location>
</feature>
<feature type="domain" description="GP-PDE" evidence="2">
    <location>
        <begin position="3"/>
        <end position="228"/>
    </location>
</feature>
<dbReference type="SUPFAM" id="SSF51695">
    <property type="entry name" value="PLC-like phosphodiesterases"/>
    <property type="match status" value="1"/>
</dbReference>
<dbReference type="GO" id="GO:0008081">
    <property type="term" value="F:phosphoric diester hydrolase activity"/>
    <property type="evidence" value="ECO:0007669"/>
    <property type="project" value="InterPro"/>
</dbReference>
<evidence type="ECO:0000256" key="1">
    <source>
        <dbReference type="SAM" id="MobiDB-lite"/>
    </source>
</evidence>
<organism evidence="3 4">
    <name type="scientific">Nakamurella aerolata</name>
    <dbReference type="NCBI Taxonomy" id="1656892"/>
    <lineage>
        <taxon>Bacteria</taxon>
        <taxon>Bacillati</taxon>
        <taxon>Actinomycetota</taxon>
        <taxon>Actinomycetes</taxon>
        <taxon>Nakamurellales</taxon>
        <taxon>Nakamurellaceae</taxon>
        <taxon>Nakamurella</taxon>
    </lineage>
</organism>
<proteinExistence type="predicted"/>
<dbReference type="PANTHER" id="PTHR46211:SF1">
    <property type="entry name" value="GLYCEROPHOSPHODIESTER PHOSPHODIESTERASE, CYTOPLASMIC"/>
    <property type="match status" value="1"/>
</dbReference>
<accession>A0A849A7B2</accession>
<name>A0A849A7B2_9ACTN</name>
<dbReference type="InterPro" id="IPR030395">
    <property type="entry name" value="GP_PDE_dom"/>
</dbReference>
<dbReference type="RefSeq" id="WP_171199063.1">
    <property type="nucleotide sequence ID" value="NZ_JABEND010000003.1"/>
</dbReference>
<evidence type="ECO:0000313" key="4">
    <source>
        <dbReference type="Proteomes" id="UP000562984"/>
    </source>
</evidence>
<dbReference type="AlphaFoldDB" id="A0A849A7B2"/>
<comment type="caution">
    <text evidence="3">The sequence shown here is derived from an EMBL/GenBank/DDBJ whole genome shotgun (WGS) entry which is preliminary data.</text>
</comment>
<dbReference type="PROSITE" id="PS51704">
    <property type="entry name" value="GP_PDE"/>
    <property type="match status" value="1"/>
</dbReference>
<sequence>MSVRTIAHRGAWGDPAAGGPVENTVEAVQAAIAAGADMVEIDVRLTADGAPMLLHDDTLERIWGREEPIEELTRAQVRKLPSVAGQRIPDLAEVVELADGAGAQLMVDLPREAAGPVAHEAIRKLGALDGALFAGQTKALRAHSASARIALSWYQLEEPTEELLAERAPEFFNPHYRLLHADLADRMHARGLRVSVWTVDHPRDMAAAYAQGADAITSNRIADLVQVAAAVPAATEPIT</sequence>
<evidence type="ECO:0000259" key="2">
    <source>
        <dbReference type="PROSITE" id="PS51704"/>
    </source>
</evidence>
<keyword evidence="4" id="KW-1185">Reference proteome</keyword>
<evidence type="ECO:0000313" key="3">
    <source>
        <dbReference type="EMBL" id="NNG35363.1"/>
    </source>
</evidence>
<dbReference type="GO" id="GO:0006629">
    <property type="term" value="P:lipid metabolic process"/>
    <property type="evidence" value="ECO:0007669"/>
    <property type="project" value="InterPro"/>
</dbReference>
<dbReference type="EMBL" id="JABEND010000003">
    <property type="protein sequence ID" value="NNG35363.1"/>
    <property type="molecule type" value="Genomic_DNA"/>
</dbReference>
<dbReference type="Proteomes" id="UP000562984">
    <property type="component" value="Unassembled WGS sequence"/>
</dbReference>
<dbReference type="Gene3D" id="3.20.20.190">
    <property type="entry name" value="Phosphatidylinositol (PI) phosphodiesterase"/>
    <property type="match status" value="1"/>
</dbReference>
<dbReference type="InterPro" id="IPR017946">
    <property type="entry name" value="PLC-like_Pdiesterase_TIM-brl"/>
</dbReference>
<gene>
    <name evidence="3" type="ORF">HKD39_06475</name>
</gene>
<reference evidence="3 4" key="1">
    <citation type="submission" date="2020-05" db="EMBL/GenBank/DDBJ databases">
        <title>Nakamurella sp. DB0629 isolated from air conditioner.</title>
        <authorList>
            <person name="Kim D.H."/>
            <person name="Kim D.-U."/>
        </authorList>
    </citation>
    <scope>NUCLEOTIDE SEQUENCE [LARGE SCALE GENOMIC DNA]</scope>
    <source>
        <strain evidence="3 4">DB0629</strain>
    </source>
</reference>
<dbReference type="PROSITE" id="PS50007">
    <property type="entry name" value="PIPLC_X_DOMAIN"/>
    <property type="match status" value="1"/>
</dbReference>
<protein>
    <submittedName>
        <fullName evidence="3">Glycerophosphodiester phosphodiesterase</fullName>
    </submittedName>
</protein>
<dbReference type="PANTHER" id="PTHR46211">
    <property type="entry name" value="GLYCEROPHOSPHORYL DIESTER PHOSPHODIESTERASE"/>
    <property type="match status" value="1"/>
</dbReference>
<dbReference type="Pfam" id="PF03009">
    <property type="entry name" value="GDPD"/>
    <property type="match status" value="1"/>
</dbReference>
<dbReference type="CDD" id="cd08556">
    <property type="entry name" value="GDPD"/>
    <property type="match status" value="1"/>
</dbReference>